<dbReference type="InParanoid" id="A0A067PMD4"/>
<accession>A0A067PMD4</accession>
<gene>
    <name evidence="4" type="ORF">JAAARDRAFT_195208</name>
</gene>
<dbReference type="PANTHER" id="PTHR21340:SF0">
    <property type="entry name" value="BIS(5'-NUCLEOSYL)-TETRAPHOSPHATASE [ASYMMETRICAL]"/>
    <property type="match status" value="1"/>
</dbReference>
<sequence length="247" mass="27800">MCAGSRRSKFHIGGGGGAGSGGGRGRSLPPTPAQPQRFSENSTGAVPDSLWFSSDFLVGAGMVIIQPSTDRIVLVYDDRRRHWFLPRGRKDVGESLEQTALREAYEESGYRTQFLPLYTPMRAPRPPELRNELRPHTEAIYVTTTAFRPRLGRQGDRGGEYITFWYVGQIPEDAVREEDTGMSDEKHYTSHLLSVEEVIERLSDPYEATIVDRAWQSWTRTRDYEASKPEPQSNIDTEGGSSTRIET</sequence>
<dbReference type="PROSITE" id="PS00893">
    <property type="entry name" value="NUDIX_BOX"/>
    <property type="match status" value="1"/>
</dbReference>
<dbReference type="Gene3D" id="3.90.79.10">
    <property type="entry name" value="Nucleoside Triphosphate Pyrophosphohydrolase"/>
    <property type="match status" value="1"/>
</dbReference>
<keyword evidence="1" id="KW-0378">Hydrolase</keyword>
<dbReference type="InterPro" id="IPR000086">
    <property type="entry name" value="NUDIX_hydrolase_dom"/>
</dbReference>
<feature type="region of interest" description="Disordered" evidence="2">
    <location>
        <begin position="1"/>
        <end position="44"/>
    </location>
</feature>
<proteinExistence type="predicted"/>
<dbReference type="InterPro" id="IPR051325">
    <property type="entry name" value="Nudix_hydrolase_domain"/>
</dbReference>
<feature type="compositionally biased region" description="Polar residues" evidence="2">
    <location>
        <begin position="34"/>
        <end position="44"/>
    </location>
</feature>
<dbReference type="GO" id="GO:0006754">
    <property type="term" value="P:ATP biosynthetic process"/>
    <property type="evidence" value="ECO:0007669"/>
    <property type="project" value="TreeGrafter"/>
</dbReference>
<evidence type="ECO:0000256" key="2">
    <source>
        <dbReference type="SAM" id="MobiDB-lite"/>
    </source>
</evidence>
<dbReference type="InterPro" id="IPR015797">
    <property type="entry name" value="NUDIX_hydrolase-like_dom_sf"/>
</dbReference>
<feature type="compositionally biased region" description="Polar residues" evidence="2">
    <location>
        <begin position="230"/>
        <end position="247"/>
    </location>
</feature>
<dbReference type="AlphaFoldDB" id="A0A067PMD4"/>
<feature type="region of interest" description="Disordered" evidence="2">
    <location>
        <begin position="222"/>
        <end position="247"/>
    </location>
</feature>
<name>A0A067PMD4_9AGAM</name>
<dbReference type="OrthoDB" id="276276at2759"/>
<feature type="compositionally biased region" description="Basic residues" evidence="2">
    <location>
        <begin position="1"/>
        <end position="10"/>
    </location>
</feature>
<protein>
    <recommendedName>
        <fullName evidence="3">Nudix hydrolase domain-containing protein</fullName>
    </recommendedName>
</protein>
<dbReference type="PROSITE" id="PS51462">
    <property type="entry name" value="NUDIX"/>
    <property type="match status" value="1"/>
</dbReference>
<dbReference type="InterPro" id="IPR020084">
    <property type="entry name" value="NUDIX_hydrolase_CS"/>
</dbReference>
<dbReference type="SUPFAM" id="SSF55811">
    <property type="entry name" value="Nudix"/>
    <property type="match status" value="1"/>
</dbReference>
<dbReference type="GO" id="GO:0004081">
    <property type="term" value="F:bis(5'-nucleosyl)-tetraphosphatase (asymmetrical) activity"/>
    <property type="evidence" value="ECO:0007669"/>
    <property type="project" value="TreeGrafter"/>
</dbReference>
<dbReference type="Pfam" id="PF00293">
    <property type="entry name" value="NUDIX"/>
    <property type="match status" value="1"/>
</dbReference>
<dbReference type="GO" id="GO:0006167">
    <property type="term" value="P:AMP biosynthetic process"/>
    <property type="evidence" value="ECO:0007669"/>
    <property type="project" value="TreeGrafter"/>
</dbReference>
<organism evidence="4 5">
    <name type="scientific">Jaapia argillacea MUCL 33604</name>
    <dbReference type="NCBI Taxonomy" id="933084"/>
    <lineage>
        <taxon>Eukaryota</taxon>
        <taxon>Fungi</taxon>
        <taxon>Dikarya</taxon>
        <taxon>Basidiomycota</taxon>
        <taxon>Agaricomycotina</taxon>
        <taxon>Agaricomycetes</taxon>
        <taxon>Agaricomycetidae</taxon>
        <taxon>Jaapiales</taxon>
        <taxon>Jaapiaceae</taxon>
        <taxon>Jaapia</taxon>
    </lineage>
</organism>
<dbReference type="CDD" id="cd02883">
    <property type="entry name" value="NUDIX_Hydrolase"/>
    <property type="match status" value="1"/>
</dbReference>
<evidence type="ECO:0000313" key="5">
    <source>
        <dbReference type="Proteomes" id="UP000027265"/>
    </source>
</evidence>
<reference evidence="5" key="1">
    <citation type="journal article" date="2014" name="Proc. Natl. Acad. Sci. U.S.A.">
        <title>Extensive sampling of basidiomycete genomes demonstrates inadequacy of the white-rot/brown-rot paradigm for wood decay fungi.</title>
        <authorList>
            <person name="Riley R."/>
            <person name="Salamov A.A."/>
            <person name="Brown D.W."/>
            <person name="Nagy L.G."/>
            <person name="Floudas D."/>
            <person name="Held B.W."/>
            <person name="Levasseur A."/>
            <person name="Lombard V."/>
            <person name="Morin E."/>
            <person name="Otillar R."/>
            <person name="Lindquist E.A."/>
            <person name="Sun H."/>
            <person name="LaButti K.M."/>
            <person name="Schmutz J."/>
            <person name="Jabbour D."/>
            <person name="Luo H."/>
            <person name="Baker S.E."/>
            <person name="Pisabarro A.G."/>
            <person name="Walton J.D."/>
            <person name="Blanchette R.A."/>
            <person name="Henrissat B."/>
            <person name="Martin F."/>
            <person name="Cullen D."/>
            <person name="Hibbett D.S."/>
            <person name="Grigoriev I.V."/>
        </authorList>
    </citation>
    <scope>NUCLEOTIDE SEQUENCE [LARGE SCALE GENOMIC DNA]</scope>
    <source>
        <strain evidence="5">MUCL 33604</strain>
    </source>
</reference>
<feature type="compositionally biased region" description="Gly residues" evidence="2">
    <location>
        <begin position="12"/>
        <end position="25"/>
    </location>
</feature>
<evidence type="ECO:0000259" key="3">
    <source>
        <dbReference type="PROSITE" id="PS51462"/>
    </source>
</evidence>
<dbReference type="EMBL" id="KL197723">
    <property type="protein sequence ID" value="KDQ55963.1"/>
    <property type="molecule type" value="Genomic_DNA"/>
</dbReference>
<feature type="domain" description="Nudix hydrolase" evidence="3">
    <location>
        <begin position="55"/>
        <end position="216"/>
    </location>
</feature>
<dbReference type="PANTHER" id="PTHR21340">
    <property type="entry name" value="DIADENOSINE 5,5-P1,P4-TETRAPHOSPHATE PYROPHOSPHOHYDROLASE MUTT"/>
    <property type="match status" value="1"/>
</dbReference>
<evidence type="ECO:0000313" key="4">
    <source>
        <dbReference type="EMBL" id="KDQ55963.1"/>
    </source>
</evidence>
<keyword evidence="5" id="KW-1185">Reference proteome</keyword>
<evidence type="ECO:0000256" key="1">
    <source>
        <dbReference type="ARBA" id="ARBA00022801"/>
    </source>
</evidence>
<dbReference type="HOGENOM" id="CLU_037162_2_0_1"/>
<dbReference type="Proteomes" id="UP000027265">
    <property type="component" value="Unassembled WGS sequence"/>
</dbReference>